<dbReference type="KEGG" id="rht:NT26_0305"/>
<evidence type="ECO:0000313" key="3">
    <source>
        <dbReference type="Proteomes" id="UP000010792"/>
    </source>
</evidence>
<dbReference type="AlphaFoldDB" id="L0NAY5"/>
<dbReference type="EMBL" id="FO082820">
    <property type="protein sequence ID" value="CCF18029.1"/>
    <property type="molecule type" value="Genomic_DNA"/>
</dbReference>
<feature type="compositionally biased region" description="Basic and acidic residues" evidence="1">
    <location>
        <begin position="31"/>
        <end position="40"/>
    </location>
</feature>
<dbReference type="STRING" id="1125847.NT26_0305"/>
<keyword evidence="3" id="KW-1185">Reference proteome</keyword>
<reference evidence="2 3" key="1">
    <citation type="journal article" date="2013" name="Genome Biol. Evol.">
        <title>Life in an arsenic-containing gold mine: genome and physiology of the autotrophic arsenite-oxidizing bacterium rhizobium sp. NT-26.</title>
        <authorList>
            <person name="Andres J."/>
            <person name="Arsene-Ploetze F."/>
            <person name="Barbe V."/>
            <person name="Brochier-Armanet C."/>
            <person name="Cleiss-Arnold J."/>
            <person name="Coppee J.Y."/>
            <person name="Dillies M.A."/>
            <person name="Geist"/>
            <person name="L"/>
            <person name="Joublin A."/>
            <person name="Koechler S."/>
            <person name="Lassalle F."/>
            <person name="Marchal M."/>
            <person name="Medigue C."/>
            <person name="Muller D."/>
            <person name="Nesme X."/>
            <person name="Plewniak F."/>
            <person name="Proux C."/>
            <person name="Ramirez-Bahena M.H."/>
            <person name="Schenowitz C."/>
            <person name="Sismeiro O."/>
            <person name="Vallenet D."/>
            <person name="Santini J.M."/>
            <person name="Bertin P.N."/>
        </authorList>
    </citation>
    <scope>NUCLEOTIDE SEQUENCE [LARGE SCALE GENOMIC DNA]</scope>
    <source>
        <strain evidence="2 3">NT-26</strain>
    </source>
</reference>
<accession>L0NAY5</accession>
<evidence type="ECO:0000313" key="2">
    <source>
        <dbReference type="EMBL" id="CCF18029.1"/>
    </source>
</evidence>
<protein>
    <submittedName>
        <fullName evidence="2">Uncharacterized protein</fullName>
    </submittedName>
</protein>
<dbReference type="Proteomes" id="UP000010792">
    <property type="component" value="Chromosome"/>
</dbReference>
<proteinExistence type="predicted"/>
<evidence type="ECO:0000256" key="1">
    <source>
        <dbReference type="SAM" id="MobiDB-lite"/>
    </source>
</evidence>
<feature type="region of interest" description="Disordered" evidence="1">
    <location>
        <begin position="26"/>
        <end position="72"/>
    </location>
</feature>
<organism evidence="2 3">
    <name type="scientific">Pseudorhizobium banfieldiae</name>
    <dbReference type="NCBI Taxonomy" id="1125847"/>
    <lineage>
        <taxon>Bacteria</taxon>
        <taxon>Pseudomonadati</taxon>
        <taxon>Pseudomonadota</taxon>
        <taxon>Alphaproteobacteria</taxon>
        <taxon>Hyphomicrobiales</taxon>
        <taxon>Rhizobiaceae</taxon>
        <taxon>Rhizobium/Agrobacterium group</taxon>
        <taxon>Pseudorhizobium</taxon>
    </lineage>
</organism>
<sequence length="72" mass="7869">MIVDRTEATGLLLFIKPYVLTSLAKAEGGSNDDHKGRDQAGPRPGRGRFCGRDRCNRRKLPGPDGSMDLAQQ</sequence>
<gene>
    <name evidence="2" type="ORF">NT26_0305</name>
</gene>
<name>L0NAY5_9HYPH</name>